<sequence length="348" mass="37626">MSSSDNSEVRKLAEFLDSYSSGSSCEGGGTSTTTDVRRARLLRIVRDEANLASLGVLVDRMGKTEMMRSLKERKNKPEGNLKLSPLCEQGEEEGLCERGGETPKHQEMESMIESAPVVDIEIPTFEPVGSGEGLPKRKPSGILREALNLPKLSFVASPEGKVSLELLLHMVPDKDLELVRRTPDVVLFKLSEIGYSVLRAGGTFGILFKPVISGPVLRPEVAGGGRLTTVQTCCFSHFSAVWLLGFGHHELFWDSRGLLVSIPDLLVYSGFQPLVAAVCCFQGVVCFCSCLGLRYLGYLGGSDVTGEALASGAPYGAIECPSYYVMDIDSEQIGGAGIETMFWSNKLS</sequence>
<keyword evidence="2" id="KW-1185">Reference proteome</keyword>
<name>A0A2Z7AZM0_9LAMI</name>
<dbReference type="Proteomes" id="UP000250235">
    <property type="component" value="Unassembled WGS sequence"/>
</dbReference>
<accession>A0A2Z7AZM0</accession>
<dbReference type="EMBL" id="KV012544">
    <property type="protein sequence ID" value="KZV24682.1"/>
    <property type="molecule type" value="Genomic_DNA"/>
</dbReference>
<proteinExistence type="predicted"/>
<organism evidence="1 2">
    <name type="scientific">Dorcoceras hygrometricum</name>
    <dbReference type="NCBI Taxonomy" id="472368"/>
    <lineage>
        <taxon>Eukaryota</taxon>
        <taxon>Viridiplantae</taxon>
        <taxon>Streptophyta</taxon>
        <taxon>Embryophyta</taxon>
        <taxon>Tracheophyta</taxon>
        <taxon>Spermatophyta</taxon>
        <taxon>Magnoliopsida</taxon>
        <taxon>eudicotyledons</taxon>
        <taxon>Gunneridae</taxon>
        <taxon>Pentapetalae</taxon>
        <taxon>asterids</taxon>
        <taxon>lamiids</taxon>
        <taxon>Lamiales</taxon>
        <taxon>Gesneriaceae</taxon>
        <taxon>Didymocarpoideae</taxon>
        <taxon>Trichosporeae</taxon>
        <taxon>Loxocarpinae</taxon>
        <taxon>Dorcoceras</taxon>
    </lineage>
</organism>
<dbReference type="AlphaFoldDB" id="A0A2Z7AZM0"/>
<protein>
    <submittedName>
        <fullName evidence="1">Uncharacterized protein</fullName>
    </submittedName>
</protein>
<evidence type="ECO:0000313" key="2">
    <source>
        <dbReference type="Proteomes" id="UP000250235"/>
    </source>
</evidence>
<evidence type="ECO:0000313" key="1">
    <source>
        <dbReference type="EMBL" id="KZV24682.1"/>
    </source>
</evidence>
<gene>
    <name evidence="1" type="ORF">F511_36891</name>
</gene>
<reference evidence="1 2" key="1">
    <citation type="journal article" date="2015" name="Proc. Natl. Acad. Sci. U.S.A.">
        <title>The resurrection genome of Boea hygrometrica: A blueprint for survival of dehydration.</title>
        <authorList>
            <person name="Xiao L."/>
            <person name="Yang G."/>
            <person name="Zhang L."/>
            <person name="Yang X."/>
            <person name="Zhao S."/>
            <person name="Ji Z."/>
            <person name="Zhou Q."/>
            <person name="Hu M."/>
            <person name="Wang Y."/>
            <person name="Chen M."/>
            <person name="Xu Y."/>
            <person name="Jin H."/>
            <person name="Xiao X."/>
            <person name="Hu G."/>
            <person name="Bao F."/>
            <person name="Hu Y."/>
            <person name="Wan P."/>
            <person name="Li L."/>
            <person name="Deng X."/>
            <person name="Kuang T."/>
            <person name="Xiang C."/>
            <person name="Zhu J.K."/>
            <person name="Oliver M.J."/>
            <person name="He Y."/>
        </authorList>
    </citation>
    <scope>NUCLEOTIDE SEQUENCE [LARGE SCALE GENOMIC DNA]</scope>
    <source>
        <strain evidence="2">cv. XS01</strain>
    </source>
</reference>